<keyword evidence="8" id="KW-0249">Electron transport</keyword>
<dbReference type="PANTHER" id="PTHR43141">
    <property type="entry name" value="CYTOCHROME BD2 SUBUNIT II"/>
    <property type="match status" value="1"/>
</dbReference>
<feature type="transmembrane region" description="Helical" evidence="12">
    <location>
        <begin position="82"/>
        <end position="103"/>
    </location>
</feature>
<evidence type="ECO:0000256" key="10">
    <source>
        <dbReference type="ARBA" id="ARBA00023004"/>
    </source>
</evidence>
<keyword evidence="5" id="KW-0349">Heme</keyword>
<evidence type="ECO:0000256" key="1">
    <source>
        <dbReference type="ARBA" id="ARBA00004651"/>
    </source>
</evidence>
<organism evidence="13 14">
    <name type="scientific">Microbispora corallina</name>
    <dbReference type="NCBI Taxonomy" id="83302"/>
    <lineage>
        <taxon>Bacteria</taxon>
        <taxon>Bacillati</taxon>
        <taxon>Actinomycetota</taxon>
        <taxon>Actinomycetes</taxon>
        <taxon>Streptosporangiales</taxon>
        <taxon>Streptosporangiaceae</taxon>
        <taxon>Microbispora</taxon>
    </lineage>
</organism>
<feature type="transmembrane region" description="Helical" evidence="12">
    <location>
        <begin position="157"/>
        <end position="179"/>
    </location>
</feature>
<gene>
    <name evidence="13" type="primary">cydB_2</name>
    <name evidence="13" type="ORF">Mco01_66570</name>
</gene>
<evidence type="ECO:0000313" key="14">
    <source>
        <dbReference type="Proteomes" id="UP000603904"/>
    </source>
</evidence>
<feature type="transmembrane region" description="Helical" evidence="12">
    <location>
        <begin position="246"/>
        <end position="266"/>
    </location>
</feature>
<feature type="transmembrane region" description="Helical" evidence="12">
    <location>
        <begin position="191"/>
        <end position="213"/>
    </location>
</feature>
<evidence type="ECO:0000256" key="8">
    <source>
        <dbReference type="ARBA" id="ARBA00022982"/>
    </source>
</evidence>
<name>A0ABQ4G9F4_9ACTN</name>
<keyword evidence="7" id="KW-0479">Metal-binding</keyword>
<evidence type="ECO:0000256" key="7">
    <source>
        <dbReference type="ARBA" id="ARBA00022723"/>
    </source>
</evidence>
<evidence type="ECO:0000256" key="9">
    <source>
        <dbReference type="ARBA" id="ARBA00022989"/>
    </source>
</evidence>
<keyword evidence="3" id="KW-0813">Transport</keyword>
<dbReference type="PANTHER" id="PTHR43141:SF5">
    <property type="entry name" value="CYTOCHROME BD-I UBIQUINOL OXIDASE SUBUNIT 2"/>
    <property type="match status" value="1"/>
</dbReference>
<evidence type="ECO:0000256" key="11">
    <source>
        <dbReference type="ARBA" id="ARBA00023136"/>
    </source>
</evidence>
<sequence length="321" mass="34404">MELTTVWFLLIAVLWTGYFVLEGFDFGVGVLLPVLGTDEARRRTLVRSIGPVWDGNEVWLLVAGGATFAAFPEWYATLFSGFYLPLFLILIALIVRGVALEYRSKSDVTKGWDRAFFWGSLGPAFLWGVAFADIVRGVPLDARHEYTGSLLTLLNPYALLGGVATLTLFTLHGAVFVALKTTGELRDHARELARTLGLAALAAGGLFLVLTQLSTGTAATWAGVAAAAAGIAGAVVATVRGRDGWAFTANAVAVVAVTATLFGSLWPDVMPALDPANSLTVHNAASTPYTLGVMTWVAAVFTPVVLAYQGWTYWVFRRRLS</sequence>
<evidence type="ECO:0000256" key="5">
    <source>
        <dbReference type="ARBA" id="ARBA00022617"/>
    </source>
</evidence>
<evidence type="ECO:0000256" key="6">
    <source>
        <dbReference type="ARBA" id="ARBA00022692"/>
    </source>
</evidence>
<dbReference type="Proteomes" id="UP000603904">
    <property type="component" value="Unassembled WGS sequence"/>
</dbReference>
<evidence type="ECO:0000256" key="2">
    <source>
        <dbReference type="ARBA" id="ARBA00007543"/>
    </source>
</evidence>
<proteinExistence type="inferred from homology"/>
<dbReference type="NCBIfam" id="TIGR00203">
    <property type="entry name" value="cydB"/>
    <property type="match status" value="1"/>
</dbReference>
<feature type="transmembrane region" description="Helical" evidence="12">
    <location>
        <begin position="219"/>
        <end position="239"/>
    </location>
</feature>
<dbReference type="EMBL" id="BOOC01000043">
    <property type="protein sequence ID" value="GIH43657.1"/>
    <property type="molecule type" value="Genomic_DNA"/>
</dbReference>
<comment type="subcellular location">
    <subcellularLocation>
        <location evidence="1">Cell membrane</location>
        <topology evidence="1">Multi-pass membrane protein</topology>
    </subcellularLocation>
</comment>
<dbReference type="Pfam" id="PF02322">
    <property type="entry name" value="Cyt_bd_oxida_II"/>
    <property type="match status" value="1"/>
</dbReference>
<dbReference type="PIRSF" id="PIRSF000267">
    <property type="entry name" value="Cyt_oxidse_sub2"/>
    <property type="match status" value="1"/>
</dbReference>
<keyword evidence="11 12" id="KW-0472">Membrane</keyword>
<keyword evidence="9 12" id="KW-1133">Transmembrane helix</keyword>
<dbReference type="InterPro" id="IPR003317">
    <property type="entry name" value="Cyt-d_oxidase_su2"/>
</dbReference>
<evidence type="ECO:0000256" key="3">
    <source>
        <dbReference type="ARBA" id="ARBA00022448"/>
    </source>
</evidence>
<accession>A0ABQ4G9F4</accession>
<keyword evidence="6 12" id="KW-0812">Transmembrane</keyword>
<keyword evidence="14" id="KW-1185">Reference proteome</keyword>
<evidence type="ECO:0000256" key="4">
    <source>
        <dbReference type="ARBA" id="ARBA00022475"/>
    </source>
</evidence>
<feature type="transmembrane region" description="Helical" evidence="12">
    <location>
        <begin position="115"/>
        <end position="137"/>
    </location>
</feature>
<keyword evidence="10" id="KW-0408">Iron</keyword>
<reference evidence="13 14" key="1">
    <citation type="submission" date="2021-01" db="EMBL/GenBank/DDBJ databases">
        <title>Whole genome shotgun sequence of Microbispora corallina NBRC 16416.</title>
        <authorList>
            <person name="Komaki H."/>
            <person name="Tamura T."/>
        </authorList>
    </citation>
    <scope>NUCLEOTIDE SEQUENCE [LARGE SCALE GENOMIC DNA]</scope>
    <source>
        <strain evidence="13 14">NBRC 16416</strain>
    </source>
</reference>
<evidence type="ECO:0000256" key="12">
    <source>
        <dbReference type="SAM" id="Phobius"/>
    </source>
</evidence>
<feature type="transmembrane region" description="Helical" evidence="12">
    <location>
        <begin position="293"/>
        <end position="316"/>
    </location>
</feature>
<protein>
    <submittedName>
        <fullName evidence="13">Cytochrome c oxidase assembly protein</fullName>
    </submittedName>
</protein>
<comment type="caution">
    <text evidence="13">The sequence shown here is derived from an EMBL/GenBank/DDBJ whole genome shotgun (WGS) entry which is preliminary data.</text>
</comment>
<evidence type="ECO:0000313" key="13">
    <source>
        <dbReference type="EMBL" id="GIH43657.1"/>
    </source>
</evidence>
<dbReference type="RefSeq" id="WP_204060730.1">
    <property type="nucleotide sequence ID" value="NZ_BAAAGP010000033.1"/>
</dbReference>
<feature type="transmembrane region" description="Helical" evidence="12">
    <location>
        <begin position="6"/>
        <end position="37"/>
    </location>
</feature>
<comment type="similarity">
    <text evidence="2">Belongs to the cytochrome ubiquinol oxidase subunit 2 family.</text>
</comment>
<keyword evidence="4" id="KW-1003">Cell membrane</keyword>